<protein>
    <submittedName>
        <fullName evidence="1">Uncharacterized protein</fullName>
    </submittedName>
</protein>
<dbReference type="Proteomes" id="UP001156706">
    <property type="component" value="Unassembled WGS sequence"/>
</dbReference>
<evidence type="ECO:0000313" key="1">
    <source>
        <dbReference type="EMBL" id="GLR14000.1"/>
    </source>
</evidence>
<dbReference type="RefSeq" id="WP_284197093.1">
    <property type="nucleotide sequence ID" value="NZ_BSOG01000003.1"/>
</dbReference>
<name>A0ABQ5YG76_9NEIS</name>
<accession>A0ABQ5YG76</accession>
<sequence>MSEASQFMGGSGAQIGDIRAFPERGIKWGPHPETAEIWLRTGTLALASMYPRAAAMPELQAFGTAAVTLPMGANVVGVATDNVLTAVACFSHATHVLVTTNGGMSWQLVPHNLAGGVVAVDVAWTGSRFVVVGNSSTHIYCSYSANGLAFTAGASIAPGATLSPANVRVRSDGTNCLVVAGYVSGTAGAQAAVTADGTAMAVRNLAGSYNSPLLAVLPSLGAARWLVFSNTAVPASQSTAADGSTWAARTLPGNQTYAACATATHFVLGGGGVLYRSATGADGSWTVANIPGSVSGSPSYAGTVSVAYHVGLQFDGTRLLISGGRAGSNSKASMFGYSSDLQLVEFRQLAFPVDVLNAGPLAIAIGPNLAFLPTGAVATWAGYAANWLSGGEYVGINVDMPLNGGLGPSGGSNNLCGVTAYVRVA</sequence>
<organism evidence="1 2">
    <name type="scientific">Chitinimonas prasina</name>
    <dbReference type="NCBI Taxonomy" id="1434937"/>
    <lineage>
        <taxon>Bacteria</taxon>
        <taxon>Pseudomonadati</taxon>
        <taxon>Pseudomonadota</taxon>
        <taxon>Betaproteobacteria</taxon>
        <taxon>Neisseriales</taxon>
        <taxon>Chitinibacteraceae</taxon>
        <taxon>Chitinimonas</taxon>
    </lineage>
</organism>
<comment type="caution">
    <text evidence="1">The sequence shown here is derived from an EMBL/GenBank/DDBJ whole genome shotgun (WGS) entry which is preliminary data.</text>
</comment>
<keyword evidence="2" id="KW-1185">Reference proteome</keyword>
<reference evidence="2" key="1">
    <citation type="journal article" date="2019" name="Int. J. Syst. Evol. Microbiol.">
        <title>The Global Catalogue of Microorganisms (GCM) 10K type strain sequencing project: providing services to taxonomists for standard genome sequencing and annotation.</title>
        <authorList>
            <consortium name="The Broad Institute Genomics Platform"/>
            <consortium name="The Broad Institute Genome Sequencing Center for Infectious Disease"/>
            <person name="Wu L."/>
            <person name="Ma J."/>
        </authorList>
    </citation>
    <scope>NUCLEOTIDE SEQUENCE [LARGE SCALE GENOMIC DNA]</scope>
    <source>
        <strain evidence="2">NBRC 110044</strain>
    </source>
</reference>
<gene>
    <name evidence="1" type="ORF">GCM10007907_27900</name>
</gene>
<dbReference type="InterPro" id="IPR036278">
    <property type="entry name" value="Sialidase_sf"/>
</dbReference>
<dbReference type="SUPFAM" id="SSF50939">
    <property type="entry name" value="Sialidases"/>
    <property type="match status" value="1"/>
</dbReference>
<evidence type="ECO:0000313" key="2">
    <source>
        <dbReference type="Proteomes" id="UP001156706"/>
    </source>
</evidence>
<proteinExistence type="predicted"/>
<dbReference type="EMBL" id="BSOG01000003">
    <property type="protein sequence ID" value="GLR14000.1"/>
    <property type="molecule type" value="Genomic_DNA"/>
</dbReference>